<comment type="catalytic activity">
    <reaction evidence="9">
        <text>ATP + H2O = ADP + phosphate + H(+)</text>
        <dbReference type="Rhea" id="RHEA:13065"/>
        <dbReference type="ChEBI" id="CHEBI:15377"/>
        <dbReference type="ChEBI" id="CHEBI:15378"/>
        <dbReference type="ChEBI" id="CHEBI:30616"/>
        <dbReference type="ChEBI" id="CHEBI:43474"/>
        <dbReference type="ChEBI" id="CHEBI:456216"/>
        <dbReference type="EC" id="3.6.4.13"/>
    </reaction>
</comment>
<dbReference type="HOGENOM" id="CLU_001832_5_11_1"/>
<sequence>MTQIKANAPGQASHGAVNLFDNTPRHAVSAAQVEVALKSNNNPFTGLPVSAKYKTILEGRMNLPVYKQMQRFYNLYNNHQTTILIGETGSGKTTQLPQFVAFSDQPHLRGKMVACTQPRRVAAMAAARRAAEELDVPLGKQVGYTIRFEDVTEPGTTFLKYMTDGMLLREAMNDPTLSRYSTIILDEAHERTLATDILMGLLTKTRPDLKLIVMSATFDALKFQTYFKDPISSQPAPLLKVPGRIFPVETFYTEENQDDYVVAAIQTVLQIHQTSPPGDILVFLTGEEEIEMASRTIRQEAEDLCLSRPNAVGPLSCVPLYSNLPPQQQQKIFEPPPPPRKAGGPPGRKVVVATNVAETSLTIDGIVYVVDPGFVKSKVYNPRMRVESLLVSPISKASAQQRAGRAGRTRPGQCYRLYTEKAFNTQLEEQSHPEILRSNLANTVLQLMKLGIRDLVRFDYMDGPAPETVMRALELLVDLGALSGLTLTDLGRAMSEFPLDPQMSKMLLASPQFHCSNEVLTLVAMLSVPPVHVRPNNKRNEADAAKAAFAIPGGDHLGLINVYNMYLRNQHNSGWAWANFLNVRALQQAQNVRLQIQRIAEKFGMKFVSPKGAQQINWTNVQKALVSGYFSQ</sequence>
<reference evidence="13 14" key="1">
    <citation type="submission" date="2014-04" db="EMBL/GenBank/DDBJ databases">
        <authorList>
            <consortium name="DOE Joint Genome Institute"/>
            <person name="Kuo A."/>
            <person name="Girlanda M."/>
            <person name="Perotto S."/>
            <person name="Kohler A."/>
            <person name="Nagy L.G."/>
            <person name="Floudas D."/>
            <person name="Copeland A."/>
            <person name="Barry K.W."/>
            <person name="Cichocki N."/>
            <person name="Veneault-Fourrey C."/>
            <person name="LaButti K."/>
            <person name="Lindquist E.A."/>
            <person name="Lipzen A."/>
            <person name="Lundell T."/>
            <person name="Morin E."/>
            <person name="Murat C."/>
            <person name="Sun H."/>
            <person name="Tunlid A."/>
            <person name="Henrissat B."/>
            <person name="Grigoriev I.V."/>
            <person name="Hibbett D.S."/>
            <person name="Martin F."/>
            <person name="Nordberg H.P."/>
            <person name="Cantor M.N."/>
            <person name="Hua S.X."/>
        </authorList>
    </citation>
    <scope>NUCLEOTIDE SEQUENCE [LARGE SCALE GENOMIC DNA]</scope>
    <source>
        <strain evidence="13 14">MUT 4182</strain>
    </source>
</reference>
<evidence type="ECO:0000256" key="9">
    <source>
        <dbReference type="ARBA" id="ARBA00047984"/>
    </source>
</evidence>
<feature type="region of interest" description="Disordered" evidence="10">
    <location>
        <begin position="328"/>
        <end position="347"/>
    </location>
</feature>
<evidence type="ECO:0000313" key="14">
    <source>
        <dbReference type="Proteomes" id="UP000054248"/>
    </source>
</evidence>
<dbReference type="PROSITE" id="PS51192">
    <property type="entry name" value="HELICASE_ATP_BIND_1"/>
    <property type="match status" value="1"/>
</dbReference>
<dbReference type="InterPro" id="IPR011545">
    <property type="entry name" value="DEAD/DEAH_box_helicase_dom"/>
</dbReference>
<dbReference type="PROSITE" id="PS51194">
    <property type="entry name" value="HELICASE_CTER"/>
    <property type="match status" value="1"/>
</dbReference>
<evidence type="ECO:0000259" key="11">
    <source>
        <dbReference type="PROSITE" id="PS51192"/>
    </source>
</evidence>
<keyword evidence="7" id="KW-0067">ATP-binding</keyword>
<dbReference type="Gene3D" id="3.40.50.300">
    <property type="entry name" value="P-loop containing nucleotide triphosphate hydrolases"/>
    <property type="match status" value="2"/>
</dbReference>
<evidence type="ECO:0000313" key="13">
    <source>
        <dbReference type="EMBL" id="KIO33353.1"/>
    </source>
</evidence>
<dbReference type="Pfam" id="PF00270">
    <property type="entry name" value="DEAD"/>
    <property type="match status" value="1"/>
</dbReference>
<dbReference type="PANTHER" id="PTHR18934:SF109">
    <property type="entry name" value="ATP-DEPENDENT RNA HELICASE DHX15 HOMOLOG"/>
    <property type="match status" value="1"/>
</dbReference>
<dbReference type="GO" id="GO:0016787">
    <property type="term" value="F:hydrolase activity"/>
    <property type="evidence" value="ECO:0007669"/>
    <property type="project" value="UniProtKB-KW"/>
</dbReference>
<accession>A0A0C3LHC9</accession>
<evidence type="ECO:0000256" key="2">
    <source>
        <dbReference type="ARBA" id="ARBA00012552"/>
    </source>
</evidence>
<keyword evidence="6" id="KW-0347">Helicase</keyword>
<dbReference type="AlphaFoldDB" id="A0A0C3LHC9"/>
<dbReference type="InterPro" id="IPR048333">
    <property type="entry name" value="HA2_WH"/>
</dbReference>
<evidence type="ECO:0000256" key="6">
    <source>
        <dbReference type="ARBA" id="ARBA00022806"/>
    </source>
</evidence>
<dbReference type="SMART" id="SM00847">
    <property type="entry name" value="HA2"/>
    <property type="match status" value="1"/>
</dbReference>
<feature type="non-terminal residue" evidence="13">
    <location>
        <position position="632"/>
    </location>
</feature>
<dbReference type="Pfam" id="PF04408">
    <property type="entry name" value="WHD_HA2"/>
    <property type="match status" value="1"/>
</dbReference>
<evidence type="ECO:0000256" key="1">
    <source>
        <dbReference type="ARBA" id="ARBA00008792"/>
    </source>
</evidence>
<keyword evidence="8" id="KW-0508">mRNA splicing</keyword>
<dbReference type="CDD" id="cd18791">
    <property type="entry name" value="SF2_C_RHA"/>
    <property type="match status" value="1"/>
</dbReference>
<dbReference type="GO" id="GO:0006397">
    <property type="term" value="P:mRNA processing"/>
    <property type="evidence" value="ECO:0007669"/>
    <property type="project" value="UniProtKB-KW"/>
</dbReference>
<organism evidence="13 14">
    <name type="scientific">Tulasnella calospora MUT 4182</name>
    <dbReference type="NCBI Taxonomy" id="1051891"/>
    <lineage>
        <taxon>Eukaryota</taxon>
        <taxon>Fungi</taxon>
        <taxon>Dikarya</taxon>
        <taxon>Basidiomycota</taxon>
        <taxon>Agaricomycotina</taxon>
        <taxon>Agaricomycetes</taxon>
        <taxon>Cantharellales</taxon>
        <taxon>Tulasnellaceae</taxon>
        <taxon>Tulasnella</taxon>
    </lineage>
</organism>
<feature type="domain" description="Helicase ATP-binding" evidence="11">
    <location>
        <begin position="73"/>
        <end position="236"/>
    </location>
</feature>
<dbReference type="SMART" id="SM00487">
    <property type="entry name" value="DEXDc"/>
    <property type="match status" value="1"/>
</dbReference>
<dbReference type="PROSITE" id="PS00690">
    <property type="entry name" value="DEAH_ATP_HELICASE"/>
    <property type="match status" value="1"/>
</dbReference>
<dbReference type="GO" id="GO:0003724">
    <property type="term" value="F:RNA helicase activity"/>
    <property type="evidence" value="ECO:0007669"/>
    <property type="project" value="UniProtKB-EC"/>
</dbReference>
<dbReference type="FunFam" id="3.40.50.300:FF:000578">
    <property type="entry name" value="probable ATP-dependent RNA helicase DHX35"/>
    <property type="match status" value="1"/>
</dbReference>
<keyword evidence="5" id="KW-0378">Hydrolase</keyword>
<dbReference type="Pfam" id="PF00271">
    <property type="entry name" value="Helicase_C"/>
    <property type="match status" value="1"/>
</dbReference>
<proteinExistence type="inferred from homology"/>
<evidence type="ECO:0000256" key="5">
    <source>
        <dbReference type="ARBA" id="ARBA00022801"/>
    </source>
</evidence>
<comment type="similarity">
    <text evidence="1">Belongs to the DEAD box helicase family. DEAH subfamily.</text>
</comment>
<dbReference type="OrthoDB" id="10253254at2759"/>
<name>A0A0C3LHC9_9AGAM</name>
<keyword evidence="14" id="KW-1185">Reference proteome</keyword>
<evidence type="ECO:0000256" key="7">
    <source>
        <dbReference type="ARBA" id="ARBA00022840"/>
    </source>
</evidence>
<dbReference type="GO" id="GO:0005681">
    <property type="term" value="C:spliceosomal complex"/>
    <property type="evidence" value="ECO:0007669"/>
    <property type="project" value="TreeGrafter"/>
</dbReference>
<keyword evidence="4" id="KW-0547">Nucleotide-binding</keyword>
<dbReference type="EMBL" id="KN822949">
    <property type="protein sequence ID" value="KIO33353.1"/>
    <property type="molecule type" value="Genomic_DNA"/>
</dbReference>
<gene>
    <name evidence="13" type="ORF">M407DRAFT_17903</name>
</gene>
<keyword evidence="3" id="KW-0507">mRNA processing</keyword>
<dbReference type="FunFam" id="3.40.50.300:FF:000007">
    <property type="entry name" value="Pre-mRNA-splicing factor ATP-dependent RNA helicase"/>
    <property type="match status" value="1"/>
</dbReference>
<dbReference type="InterPro" id="IPR027417">
    <property type="entry name" value="P-loop_NTPase"/>
</dbReference>
<dbReference type="Gene3D" id="1.20.120.1080">
    <property type="match status" value="1"/>
</dbReference>
<dbReference type="GO" id="GO:0008380">
    <property type="term" value="P:RNA splicing"/>
    <property type="evidence" value="ECO:0007669"/>
    <property type="project" value="UniProtKB-KW"/>
</dbReference>
<dbReference type="SMART" id="SM00490">
    <property type="entry name" value="HELICc"/>
    <property type="match status" value="1"/>
</dbReference>
<evidence type="ECO:0000259" key="12">
    <source>
        <dbReference type="PROSITE" id="PS51194"/>
    </source>
</evidence>
<evidence type="ECO:0000256" key="8">
    <source>
        <dbReference type="ARBA" id="ARBA00023187"/>
    </source>
</evidence>
<protein>
    <recommendedName>
        <fullName evidence="2">RNA helicase</fullName>
        <ecNumber evidence="2">3.6.4.13</ecNumber>
    </recommendedName>
</protein>
<dbReference type="InterPro" id="IPR001650">
    <property type="entry name" value="Helicase_C-like"/>
</dbReference>
<dbReference type="PANTHER" id="PTHR18934">
    <property type="entry name" value="ATP-DEPENDENT RNA HELICASE"/>
    <property type="match status" value="1"/>
</dbReference>
<dbReference type="InterPro" id="IPR002464">
    <property type="entry name" value="DNA/RNA_helicase_DEAH_CS"/>
</dbReference>
<dbReference type="InterPro" id="IPR014001">
    <property type="entry name" value="Helicase_ATP-bd"/>
</dbReference>
<dbReference type="SUPFAM" id="SSF52540">
    <property type="entry name" value="P-loop containing nucleoside triphosphate hydrolases"/>
    <property type="match status" value="1"/>
</dbReference>
<dbReference type="Proteomes" id="UP000054248">
    <property type="component" value="Unassembled WGS sequence"/>
</dbReference>
<reference evidence="14" key="2">
    <citation type="submission" date="2015-01" db="EMBL/GenBank/DDBJ databases">
        <title>Evolutionary Origins and Diversification of the Mycorrhizal Mutualists.</title>
        <authorList>
            <consortium name="DOE Joint Genome Institute"/>
            <consortium name="Mycorrhizal Genomics Consortium"/>
            <person name="Kohler A."/>
            <person name="Kuo A."/>
            <person name="Nagy L.G."/>
            <person name="Floudas D."/>
            <person name="Copeland A."/>
            <person name="Barry K.W."/>
            <person name="Cichocki N."/>
            <person name="Veneault-Fourrey C."/>
            <person name="LaButti K."/>
            <person name="Lindquist E.A."/>
            <person name="Lipzen A."/>
            <person name="Lundell T."/>
            <person name="Morin E."/>
            <person name="Murat C."/>
            <person name="Riley R."/>
            <person name="Ohm R."/>
            <person name="Sun H."/>
            <person name="Tunlid A."/>
            <person name="Henrissat B."/>
            <person name="Grigoriev I.V."/>
            <person name="Hibbett D.S."/>
            <person name="Martin F."/>
        </authorList>
    </citation>
    <scope>NUCLEOTIDE SEQUENCE [LARGE SCALE GENOMIC DNA]</scope>
    <source>
        <strain evidence="14">MUT 4182</strain>
    </source>
</reference>
<evidence type="ECO:0000256" key="3">
    <source>
        <dbReference type="ARBA" id="ARBA00022664"/>
    </source>
</evidence>
<dbReference type="STRING" id="1051891.A0A0C3LHC9"/>
<dbReference type="GO" id="GO:0003723">
    <property type="term" value="F:RNA binding"/>
    <property type="evidence" value="ECO:0007669"/>
    <property type="project" value="TreeGrafter"/>
</dbReference>
<dbReference type="GO" id="GO:0005524">
    <property type="term" value="F:ATP binding"/>
    <property type="evidence" value="ECO:0007669"/>
    <property type="project" value="UniProtKB-KW"/>
</dbReference>
<dbReference type="Pfam" id="PF21010">
    <property type="entry name" value="HA2_C"/>
    <property type="match status" value="1"/>
</dbReference>
<dbReference type="InterPro" id="IPR007502">
    <property type="entry name" value="Helicase-assoc_dom"/>
</dbReference>
<evidence type="ECO:0000256" key="4">
    <source>
        <dbReference type="ARBA" id="ARBA00022741"/>
    </source>
</evidence>
<feature type="domain" description="Helicase C-terminal" evidence="12">
    <location>
        <begin position="263"/>
        <end position="451"/>
    </location>
</feature>
<dbReference type="EC" id="3.6.4.13" evidence="2"/>
<evidence type="ECO:0000256" key="10">
    <source>
        <dbReference type="SAM" id="MobiDB-lite"/>
    </source>
</evidence>